<accession>A0AAV4NNN6</accession>
<sequence>QNNTGPRKQNTTLEQYIVMAVFLEENLPKKKKILLSSKSSVKKCDKSIPLQTEINFLSPVNLIDSGILSTDAYCSRKTFCWRVACLREAKLPCLLPESGVLVDYLPKRGRHIVIWLR</sequence>
<comment type="caution">
    <text evidence="1">The sequence shown here is derived from an EMBL/GenBank/DDBJ whole genome shotgun (WGS) entry which is preliminary data.</text>
</comment>
<keyword evidence="2" id="KW-1185">Reference proteome</keyword>
<feature type="non-terminal residue" evidence="1">
    <location>
        <position position="1"/>
    </location>
</feature>
<proteinExistence type="predicted"/>
<gene>
    <name evidence="1" type="ORF">CEXT_756821</name>
</gene>
<evidence type="ECO:0000313" key="1">
    <source>
        <dbReference type="EMBL" id="GIX86500.1"/>
    </source>
</evidence>
<protein>
    <submittedName>
        <fullName evidence="1">Uncharacterized protein</fullName>
    </submittedName>
</protein>
<organism evidence="1 2">
    <name type="scientific">Caerostris extrusa</name>
    <name type="common">Bark spider</name>
    <name type="synonym">Caerostris bankana</name>
    <dbReference type="NCBI Taxonomy" id="172846"/>
    <lineage>
        <taxon>Eukaryota</taxon>
        <taxon>Metazoa</taxon>
        <taxon>Ecdysozoa</taxon>
        <taxon>Arthropoda</taxon>
        <taxon>Chelicerata</taxon>
        <taxon>Arachnida</taxon>
        <taxon>Araneae</taxon>
        <taxon>Araneomorphae</taxon>
        <taxon>Entelegynae</taxon>
        <taxon>Araneoidea</taxon>
        <taxon>Araneidae</taxon>
        <taxon>Caerostris</taxon>
    </lineage>
</organism>
<dbReference type="Proteomes" id="UP001054945">
    <property type="component" value="Unassembled WGS sequence"/>
</dbReference>
<name>A0AAV4NNN6_CAEEX</name>
<dbReference type="AlphaFoldDB" id="A0AAV4NNN6"/>
<reference evidence="1 2" key="1">
    <citation type="submission" date="2021-06" db="EMBL/GenBank/DDBJ databases">
        <title>Caerostris extrusa draft genome.</title>
        <authorList>
            <person name="Kono N."/>
            <person name="Arakawa K."/>
        </authorList>
    </citation>
    <scope>NUCLEOTIDE SEQUENCE [LARGE SCALE GENOMIC DNA]</scope>
</reference>
<evidence type="ECO:0000313" key="2">
    <source>
        <dbReference type="Proteomes" id="UP001054945"/>
    </source>
</evidence>
<dbReference type="EMBL" id="BPLR01021145">
    <property type="protein sequence ID" value="GIX86500.1"/>
    <property type="molecule type" value="Genomic_DNA"/>
</dbReference>